<dbReference type="GO" id="GO:0060255">
    <property type="term" value="P:regulation of macromolecule metabolic process"/>
    <property type="evidence" value="ECO:0007669"/>
    <property type="project" value="UniProtKB-ARBA"/>
</dbReference>
<dbReference type="PROSITE" id="PS51532">
    <property type="entry name" value="PITH"/>
    <property type="match status" value="1"/>
</dbReference>
<dbReference type="AlphaFoldDB" id="A0A9W9YSX8"/>
<dbReference type="PANTHER" id="PTHR12175:SF1">
    <property type="entry name" value="PITH DOMAIN-CONTAINING PROTEIN 1"/>
    <property type="match status" value="1"/>
</dbReference>
<accession>A0A9W9YSX8</accession>
<dbReference type="SUPFAM" id="SSF49785">
    <property type="entry name" value="Galactose-binding domain-like"/>
    <property type="match status" value="1"/>
</dbReference>
<dbReference type="GO" id="GO:0005737">
    <property type="term" value="C:cytoplasm"/>
    <property type="evidence" value="ECO:0007669"/>
    <property type="project" value="UniProtKB-ARBA"/>
</dbReference>
<name>A0A9W9YSX8_9CNID</name>
<dbReference type="GO" id="GO:0045654">
    <property type="term" value="P:positive regulation of megakaryocyte differentiation"/>
    <property type="evidence" value="ECO:0007669"/>
    <property type="project" value="UniProtKB-ARBA"/>
</dbReference>
<evidence type="ECO:0000256" key="1">
    <source>
        <dbReference type="ARBA" id="ARBA00025788"/>
    </source>
</evidence>
<keyword evidence="4" id="KW-1185">Reference proteome</keyword>
<proteinExistence type="inferred from homology"/>
<dbReference type="InterPro" id="IPR045099">
    <property type="entry name" value="PITH1-like"/>
</dbReference>
<dbReference type="Proteomes" id="UP001163046">
    <property type="component" value="Unassembled WGS sequence"/>
</dbReference>
<dbReference type="GO" id="GO:0005634">
    <property type="term" value="C:nucleus"/>
    <property type="evidence" value="ECO:0007669"/>
    <property type="project" value="TreeGrafter"/>
</dbReference>
<dbReference type="OrthoDB" id="2635at2759"/>
<comment type="caution">
    <text evidence="3">The sequence shown here is derived from an EMBL/GenBank/DDBJ whole genome shotgun (WGS) entry which is preliminary data.</text>
</comment>
<dbReference type="PANTHER" id="PTHR12175">
    <property type="entry name" value="AD039 HT014 THIOREDOXIN FAMILY TRP26"/>
    <property type="match status" value="1"/>
</dbReference>
<gene>
    <name evidence="3" type="primary">PITHD1</name>
    <name evidence="3" type="ORF">OS493_013147</name>
</gene>
<dbReference type="Gene3D" id="2.60.120.470">
    <property type="entry name" value="PITH domain"/>
    <property type="match status" value="1"/>
</dbReference>
<organism evidence="3 4">
    <name type="scientific">Desmophyllum pertusum</name>
    <dbReference type="NCBI Taxonomy" id="174260"/>
    <lineage>
        <taxon>Eukaryota</taxon>
        <taxon>Metazoa</taxon>
        <taxon>Cnidaria</taxon>
        <taxon>Anthozoa</taxon>
        <taxon>Hexacorallia</taxon>
        <taxon>Scleractinia</taxon>
        <taxon>Caryophylliina</taxon>
        <taxon>Caryophylliidae</taxon>
        <taxon>Desmophyllum</taxon>
    </lineage>
</organism>
<dbReference type="GO" id="GO:0080090">
    <property type="term" value="P:regulation of primary metabolic process"/>
    <property type="evidence" value="ECO:0007669"/>
    <property type="project" value="UniProtKB-ARBA"/>
</dbReference>
<comment type="similarity">
    <text evidence="1">Belongs to the PITHD1 family.</text>
</comment>
<dbReference type="InterPro" id="IPR008979">
    <property type="entry name" value="Galactose-bd-like_sf"/>
</dbReference>
<dbReference type="Pfam" id="PF06201">
    <property type="entry name" value="PITH"/>
    <property type="match status" value="1"/>
</dbReference>
<reference evidence="3" key="1">
    <citation type="submission" date="2023-01" db="EMBL/GenBank/DDBJ databases">
        <title>Genome assembly of the deep-sea coral Lophelia pertusa.</title>
        <authorList>
            <person name="Herrera S."/>
            <person name="Cordes E."/>
        </authorList>
    </citation>
    <scope>NUCLEOTIDE SEQUENCE</scope>
    <source>
        <strain evidence="3">USNM1676648</strain>
        <tissue evidence="3">Polyp</tissue>
    </source>
</reference>
<evidence type="ECO:0000259" key="2">
    <source>
        <dbReference type="PROSITE" id="PS51532"/>
    </source>
</evidence>
<dbReference type="EMBL" id="MU827307">
    <property type="protein sequence ID" value="KAJ7362058.1"/>
    <property type="molecule type" value="Genomic_DNA"/>
</dbReference>
<dbReference type="FunFam" id="2.60.120.470:FF:000002">
    <property type="entry name" value="PITH domain-containing protein 1"/>
    <property type="match status" value="1"/>
</dbReference>
<evidence type="ECO:0000313" key="4">
    <source>
        <dbReference type="Proteomes" id="UP001163046"/>
    </source>
</evidence>
<dbReference type="InterPro" id="IPR037047">
    <property type="entry name" value="PITH_dom_sf"/>
</dbReference>
<protein>
    <submittedName>
        <fullName evidence="3">PITH domain-containing protein 1</fullName>
    </submittedName>
</protein>
<dbReference type="InterPro" id="IPR010400">
    <property type="entry name" value="PITH_dom"/>
</dbReference>
<sequence>MAGCGHGCGHEHHDHEHDEAERGAQFHLFQKIDLIKLQCLNEAEEGSAKNAFKPWDERLDTTKFVESDADEELLFNIPFVGQVKLKGIVVIGGENGEHPSEMKLYKNRPFMTFDDANAEPDQMFELNEDHDGSLEYTPKMTRFSNVEHLSIYFPRNFGAETSKVYFIGLKGDFQEAHRHGVTICTYEAKPNISDHKTGAFDSVNHPVS</sequence>
<evidence type="ECO:0000313" key="3">
    <source>
        <dbReference type="EMBL" id="KAJ7362058.1"/>
    </source>
</evidence>
<feature type="domain" description="PITH" evidence="2">
    <location>
        <begin position="17"/>
        <end position="189"/>
    </location>
</feature>